<protein>
    <recommendedName>
        <fullName evidence="4">FLYWCH-type domain-containing protein</fullName>
    </recommendedName>
</protein>
<comment type="caution">
    <text evidence="2">The sequence shown here is derived from an EMBL/GenBank/DDBJ whole genome shotgun (WGS) entry which is preliminary data.</text>
</comment>
<dbReference type="EMBL" id="JAUCMV010000005">
    <property type="protein sequence ID" value="KAK0395320.1"/>
    <property type="molecule type" value="Genomic_DNA"/>
</dbReference>
<evidence type="ECO:0008006" key="4">
    <source>
        <dbReference type="Google" id="ProtNLM"/>
    </source>
</evidence>
<evidence type="ECO:0000313" key="3">
    <source>
        <dbReference type="Proteomes" id="UP001175271"/>
    </source>
</evidence>
<gene>
    <name evidence="2" type="ORF">QR680_001228</name>
</gene>
<reference evidence="2" key="1">
    <citation type="submission" date="2023-06" db="EMBL/GenBank/DDBJ databases">
        <title>Genomic analysis of the entomopathogenic nematode Steinernema hermaphroditum.</title>
        <authorList>
            <person name="Schwarz E.M."/>
            <person name="Heppert J.K."/>
            <person name="Baniya A."/>
            <person name="Schwartz H.T."/>
            <person name="Tan C.-H."/>
            <person name="Antoshechkin I."/>
            <person name="Sternberg P.W."/>
            <person name="Goodrich-Blair H."/>
            <person name="Dillman A.R."/>
        </authorList>
    </citation>
    <scope>NUCLEOTIDE SEQUENCE</scope>
    <source>
        <strain evidence="2">PS9179</strain>
        <tissue evidence="2">Whole animal</tissue>
    </source>
</reference>
<evidence type="ECO:0000313" key="2">
    <source>
        <dbReference type="EMBL" id="KAK0395320.1"/>
    </source>
</evidence>
<evidence type="ECO:0000256" key="1">
    <source>
        <dbReference type="SAM" id="MobiDB-lite"/>
    </source>
</evidence>
<feature type="region of interest" description="Disordered" evidence="1">
    <location>
        <begin position="43"/>
        <end position="101"/>
    </location>
</feature>
<dbReference type="Proteomes" id="UP001175271">
    <property type="component" value="Unassembled WGS sequence"/>
</dbReference>
<name>A0AA39GXD2_9BILA</name>
<sequence>MEMEIENAAPDVNIDLNTFLNTMDFNTRNAFLEMLIKEGEKLNGAAPIDPPPQLAREEQKPLEIAVPLPQQPTEPAPQSSNSNTATESSRSSKSPSPHAGGWYECFRGNSTEVRGLINTLCIFKKENSAQYECLNRRKFKCQYKFRVNAIAPDVLICEETGYHSHSAGSMEPLPSQGAPKELKELVDRSYYENWPTAVRQQAFRAKIIELGLDMKQALRQTDNRLSYIRRTKKINSNFASPKMFIPYN</sequence>
<proteinExistence type="predicted"/>
<feature type="compositionally biased region" description="Low complexity" evidence="1">
    <location>
        <begin position="79"/>
        <end position="97"/>
    </location>
</feature>
<keyword evidence="3" id="KW-1185">Reference proteome</keyword>
<dbReference type="AlphaFoldDB" id="A0AA39GXD2"/>
<accession>A0AA39GXD2</accession>
<organism evidence="2 3">
    <name type="scientific">Steinernema hermaphroditum</name>
    <dbReference type="NCBI Taxonomy" id="289476"/>
    <lineage>
        <taxon>Eukaryota</taxon>
        <taxon>Metazoa</taxon>
        <taxon>Ecdysozoa</taxon>
        <taxon>Nematoda</taxon>
        <taxon>Chromadorea</taxon>
        <taxon>Rhabditida</taxon>
        <taxon>Tylenchina</taxon>
        <taxon>Panagrolaimomorpha</taxon>
        <taxon>Strongyloidoidea</taxon>
        <taxon>Steinernematidae</taxon>
        <taxon>Steinernema</taxon>
    </lineage>
</organism>